<reference evidence="10 11" key="1">
    <citation type="journal article" date="2016" name="Nat. Biotechnol.">
        <title>Measurement of bacterial replication rates in microbial communities.</title>
        <authorList>
            <person name="Brown C.T."/>
            <person name="Olm M.R."/>
            <person name="Thomas B.C."/>
            <person name="Banfield J.F."/>
        </authorList>
    </citation>
    <scope>NUCLEOTIDE SEQUENCE [LARGE SCALE GENOMIC DNA]</scope>
    <source>
        <strain evidence="10">46_33</strain>
    </source>
</reference>
<feature type="transmembrane region" description="Helical" evidence="9">
    <location>
        <begin position="346"/>
        <end position="366"/>
    </location>
</feature>
<keyword evidence="5 9" id="KW-0812">Transmembrane</keyword>
<keyword evidence="4 9" id="KW-1003">Cell membrane</keyword>
<dbReference type="Gene3D" id="1.20.1740.10">
    <property type="entry name" value="Amino acid/polyamine transporter I"/>
    <property type="match status" value="1"/>
</dbReference>
<comment type="similarity">
    <text evidence="2 9">Belongs to the alanine or glycine:cation symporter (AGCS) (TC 2.A.25) family.</text>
</comment>
<dbReference type="PROSITE" id="PS00873">
    <property type="entry name" value="NA_ALANINE_SYMP"/>
    <property type="match status" value="1"/>
</dbReference>
<sequence length="467" mass="49894">MFGEIIGAISNFMYSYLLIIMLIGVGLYYTLRTRLVQVRLFKETIRVILEKPVESGAVSSFQALMVSTASRVGTGNIIGISTAICLGGYGAVFWMWVIAVVGGASAFIESTLAQIYKKRGPHGSYGGPAYYIEAALGSRGLAVLFAVALIVTYGCGFNMLCSYNLQSTFAALSFYNPDTTPWIIGAVEAVLVGYCLLGGGKRVIKATSTLVPLMGVIYISVAFILTIMHINLVPGVVGRIFAEAFDFTAIFGGFAGSCMMFGIKRGLYSNEAGVGSAPNAAAAADVSHPVKQGLVQMLSVFIDTLLICTATAFMCLSSGIEPTKELAGAPYVQAALAASMGDYAKLFITVSMVLFAFTTLLGNLYYVDNAFAYVLKHVPGKTFTLCYRILACVLIFIGAGSSMGTMWDLADVTMGFMAIINLPVICILGGPALRALDDYTEQRDAGKNPEFKASKIGLTQKLDYWQD</sequence>
<evidence type="ECO:0000256" key="1">
    <source>
        <dbReference type="ARBA" id="ARBA00004651"/>
    </source>
</evidence>
<feature type="transmembrane region" description="Helical" evidence="9">
    <location>
        <begin position="209"/>
        <end position="232"/>
    </location>
</feature>
<evidence type="ECO:0000256" key="2">
    <source>
        <dbReference type="ARBA" id="ARBA00009261"/>
    </source>
</evidence>
<comment type="caution">
    <text evidence="10">The sequence shown here is derived from an EMBL/GenBank/DDBJ whole genome shotgun (WGS) entry which is preliminary data.</text>
</comment>
<evidence type="ECO:0000313" key="11">
    <source>
        <dbReference type="Proteomes" id="UP000186777"/>
    </source>
</evidence>
<dbReference type="FunFam" id="1.20.1740.10:FF:000004">
    <property type="entry name" value="Sodium:alanine symporter family protein"/>
    <property type="match status" value="1"/>
</dbReference>
<feature type="transmembrane region" description="Helical" evidence="9">
    <location>
        <begin position="141"/>
        <end position="160"/>
    </location>
</feature>
<gene>
    <name evidence="10" type="ORF">BHW43_08480</name>
</gene>
<dbReference type="RefSeq" id="WP_021719465.1">
    <property type="nucleotide sequence ID" value="NZ_CAUBWA010000014.1"/>
</dbReference>
<dbReference type="Pfam" id="PF01235">
    <property type="entry name" value="Na_Ala_symp"/>
    <property type="match status" value="1"/>
</dbReference>
<feature type="transmembrane region" description="Helical" evidence="9">
    <location>
        <begin position="387"/>
        <end position="407"/>
    </location>
</feature>
<dbReference type="AlphaFoldDB" id="A0A1Q6R353"/>
<dbReference type="PRINTS" id="PR00175">
    <property type="entry name" value="NAALASMPORT"/>
</dbReference>
<name>A0A1Q6R353_9FIRM</name>
<dbReference type="Proteomes" id="UP000186777">
    <property type="component" value="Unassembled WGS sequence"/>
</dbReference>
<feature type="transmembrane region" description="Helical" evidence="9">
    <location>
        <begin position="180"/>
        <end position="197"/>
    </location>
</feature>
<dbReference type="NCBIfam" id="TIGR00835">
    <property type="entry name" value="agcS"/>
    <property type="match status" value="1"/>
</dbReference>
<dbReference type="InterPro" id="IPR001463">
    <property type="entry name" value="Na/Ala_symport"/>
</dbReference>
<dbReference type="EMBL" id="MNTG01000039">
    <property type="protein sequence ID" value="OLA36811.1"/>
    <property type="molecule type" value="Genomic_DNA"/>
</dbReference>
<feature type="transmembrane region" description="Helical" evidence="9">
    <location>
        <begin position="413"/>
        <end position="433"/>
    </location>
</feature>
<protein>
    <submittedName>
        <fullName evidence="10">Amino acid carrier protein</fullName>
    </submittedName>
</protein>
<feature type="transmembrane region" description="Helical" evidence="9">
    <location>
        <begin position="300"/>
        <end position="320"/>
    </location>
</feature>
<dbReference type="PANTHER" id="PTHR30330">
    <property type="entry name" value="AGSS FAMILY TRANSPORTER, SODIUM-ALANINE"/>
    <property type="match status" value="1"/>
</dbReference>
<dbReference type="GO" id="GO:0005886">
    <property type="term" value="C:plasma membrane"/>
    <property type="evidence" value="ECO:0007669"/>
    <property type="project" value="UniProtKB-SubCell"/>
</dbReference>
<comment type="subcellular location">
    <subcellularLocation>
        <location evidence="1 9">Cell membrane</location>
        <topology evidence="1 9">Multi-pass membrane protein</topology>
    </subcellularLocation>
</comment>
<evidence type="ECO:0000256" key="3">
    <source>
        <dbReference type="ARBA" id="ARBA00022448"/>
    </source>
</evidence>
<evidence type="ECO:0000256" key="6">
    <source>
        <dbReference type="ARBA" id="ARBA00022847"/>
    </source>
</evidence>
<evidence type="ECO:0000313" key="10">
    <source>
        <dbReference type="EMBL" id="OLA36811.1"/>
    </source>
</evidence>
<dbReference type="GO" id="GO:0005283">
    <property type="term" value="F:amino acid:sodium symporter activity"/>
    <property type="evidence" value="ECO:0007669"/>
    <property type="project" value="InterPro"/>
</dbReference>
<feature type="transmembrane region" description="Helical" evidence="9">
    <location>
        <begin position="244"/>
        <end position="263"/>
    </location>
</feature>
<feature type="transmembrane region" description="Helical" evidence="9">
    <location>
        <begin position="77"/>
        <end position="108"/>
    </location>
</feature>
<proteinExistence type="inferred from homology"/>
<feature type="transmembrane region" description="Helical" evidence="9">
    <location>
        <begin position="12"/>
        <end position="31"/>
    </location>
</feature>
<keyword evidence="7 9" id="KW-1133">Transmembrane helix</keyword>
<keyword evidence="3 9" id="KW-0813">Transport</keyword>
<evidence type="ECO:0000256" key="9">
    <source>
        <dbReference type="RuleBase" id="RU363064"/>
    </source>
</evidence>
<evidence type="ECO:0000256" key="8">
    <source>
        <dbReference type="ARBA" id="ARBA00023136"/>
    </source>
</evidence>
<organism evidence="10 11">
    <name type="scientific">Phascolarctobacterium succinatutens</name>
    <dbReference type="NCBI Taxonomy" id="626940"/>
    <lineage>
        <taxon>Bacteria</taxon>
        <taxon>Bacillati</taxon>
        <taxon>Bacillota</taxon>
        <taxon>Negativicutes</taxon>
        <taxon>Acidaminococcales</taxon>
        <taxon>Acidaminococcaceae</taxon>
        <taxon>Phascolarctobacterium</taxon>
    </lineage>
</organism>
<evidence type="ECO:0000256" key="4">
    <source>
        <dbReference type="ARBA" id="ARBA00022475"/>
    </source>
</evidence>
<dbReference type="STRING" id="626940.BHW43_08480"/>
<keyword evidence="8 9" id="KW-0472">Membrane</keyword>
<evidence type="ECO:0000256" key="5">
    <source>
        <dbReference type="ARBA" id="ARBA00022692"/>
    </source>
</evidence>
<evidence type="ECO:0000256" key="7">
    <source>
        <dbReference type="ARBA" id="ARBA00022989"/>
    </source>
</evidence>
<accession>A0A1Q6R353</accession>
<keyword evidence="6 9" id="KW-0769">Symport</keyword>
<dbReference type="PANTHER" id="PTHR30330:SF1">
    <property type="entry name" value="AMINO-ACID CARRIER PROTEIN ALST"/>
    <property type="match status" value="1"/>
</dbReference>